<reference evidence="2 3" key="1">
    <citation type="submission" date="2019-06" db="EMBL/GenBank/DDBJ databases">
        <title>Enrichment of Autotrophic Halophilic Microorganisms from Red Sea Brine Pool Using Microbial Electrosynthesis System.</title>
        <authorList>
            <person name="Alqahtani M.F."/>
            <person name="Bajracharya S."/>
            <person name="Katuri K.P."/>
            <person name="Ali M."/>
            <person name="Saikaly P.E."/>
        </authorList>
    </citation>
    <scope>NUCLEOTIDE SEQUENCE [LARGE SCALE GENOMIC DNA]</scope>
    <source>
        <strain evidence="2">MES6</strain>
    </source>
</reference>
<evidence type="ECO:0000313" key="3">
    <source>
        <dbReference type="Proteomes" id="UP000483078"/>
    </source>
</evidence>
<dbReference type="Proteomes" id="UP000483078">
    <property type="component" value="Unassembled WGS sequence"/>
</dbReference>
<accession>A0A7C9LA53</accession>
<comment type="caution">
    <text evidence="2">The sequence shown here is derived from an EMBL/GenBank/DDBJ whole genome shotgun (WGS) entry which is preliminary data.</text>
</comment>
<evidence type="ECO:0000256" key="1">
    <source>
        <dbReference type="SAM" id="MobiDB-lite"/>
    </source>
</evidence>
<proteinExistence type="predicted"/>
<sequence length="71" mass="7757">MQNEWILDVLVDLRGYAQKHGLDALSAQLDTTRQVAAAEIASQMDGAPVQVDADDPWGGNDPRGFGARYRN</sequence>
<protein>
    <submittedName>
        <fullName evidence="2">Uncharacterized protein</fullName>
    </submittedName>
</protein>
<dbReference type="AlphaFoldDB" id="A0A7C9LA53"/>
<dbReference type="EMBL" id="VENJ01000004">
    <property type="protein sequence ID" value="MTJ03798.1"/>
    <property type="molecule type" value="Genomic_DNA"/>
</dbReference>
<organism evidence="2 3">
    <name type="scientific">Sediminimonas qiaohouensis</name>
    <dbReference type="NCBI Taxonomy" id="552061"/>
    <lineage>
        <taxon>Bacteria</taxon>
        <taxon>Pseudomonadati</taxon>
        <taxon>Pseudomonadota</taxon>
        <taxon>Alphaproteobacteria</taxon>
        <taxon>Rhodobacterales</taxon>
        <taxon>Roseobacteraceae</taxon>
        <taxon>Sediminimonas</taxon>
    </lineage>
</organism>
<name>A0A7C9LA53_9RHOB</name>
<gene>
    <name evidence="2" type="ORF">FH759_03755</name>
</gene>
<feature type="region of interest" description="Disordered" evidence="1">
    <location>
        <begin position="46"/>
        <end position="71"/>
    </location>
</feature>
<evidence type="ECO:0000313" key="2">
    <source>
        <dbReference type="EMBL" id="MTJ03798.1"/>
    </source>
</evidence>